<evidence type="ECO:0000313" key="3">
    <source>
        <dbReference type="Proteomes" id="UP000001514"/>
    </source>
</evidence>
<dbReference type="Proteomes" id="UP000001514">
    <property type="component" value="Unassembled WGS sequence"/>
</dbReference>
<dbReference type="eggNOG" id="KOG4183">
    <property type="taxonomic scope" value="Eukaryota"/>
</dbReference>
<feature type="non-terminal residue" evidence="2">
    <location>
        <position position="101"/>
    </location>
</feature>
<name>D8RRX1_SELML</name>
<dbReference type="OrthoDB" id="532500at2759"/>
<dbReference type="EMBL" id="GL377588">
    <property type="protein sequence ID" value="EFJ24962.1"/>
    <property type="molecule type" value="Genomic_DNA"/>
</dbReference>
<evidence type="ECO:0000313" key="2">
    <source>
        <dbReference type="EMBL" id="EFJ24962.1"/>
    </source>
</evidence>
<keyword evidence="3" id="KW-1185">Reference proteome</keyword>
<dbReference type="AlphaFoldDB" id="D8RRX1"/>
<dbReference type="KEGG" id="smo:SELMODRAFT_18694"/>
<dbReference type="HOGENOM" id="CLU_2299006_0_0_1"/>
<dbReference type="InParanoid" id="D8RRX1"/>
<gene>
    <name evidence="2" type="ORF">SELMODRAFT_18694</name>
</gene>
<dbReference type="STRING" id="88036.D8RRX1"/>
<feature type="region of interest" description="Disordered" evidence="1">
    <location>
        <begin position="21"/>
        <end position="43"/>
    </location>
</feature>
<evidence type="ECO:0000256" key="1">
    <source>
        <dbReference type="SAM" id="MobiDB-lite"/>
    </source>
</evidence>
<proteinExistence type="predicted"/>
<organism evidence="3">
    <name type="scientific">Selaginella moellendorffii</name>
    <name type="common">Spikemoss</name>
    <dbReference type="NCBI Taxonomy" id="88036"/>
    <lineage>
        <taxon>Eukaryota</taxon>
        <taxon>Viridiplantae</taxon>
        <taxon>Streptophyta</taxon>
        <taxon>Embryophyta</taxon>
        <taxon>Tracheophyta</taxon>
        <taxon>Lycopodiopsida</taxon>
        <taxon>Selaginellales</taxon>
        <taxon>Selaginellaceae</taxon>
        <taxon>Selaginella</taxon>
    </lineage>
</organism>
<protein>
    <submittedName>
        <fullName evidence="2">Uncharacterized protein</fullName>
    </submittedName>
</protein>
<accession>D8RRX1</accession>
<sequence>LDVLAREEGAQLPILAYFPTPFDPCAQQPTKDDQSDPPELYASTKNSQMQLVVRPPGGNVDFVGANVNSEAGAWNPTMFALGVFDKEEGTLKIVPVVSNKV</sequence>
<reference evidence="2 3" key="1">
    <citation type="journal article" date="2011" name="Science">
        <title>The Selaginella genome identifies genetic changes associated with the evolution of vascular plants.</title>
        <authorList>
            <person name="Banks J.A."/>
            <person name="Nishiyama T."/>
            <person name="Hasebe M."/>
            <person name="Bowman J.L."/>
            <person name="Gribskov M."/>
            <person name="dePamphilis C."/>
            <person name="Albert V.A."/>
            <person name="Aono N."/>
            <person name="Aoyama T."/>
            <person name="Ambrose B.A."/>
            <person name="Ashton N.W."/>
            <person name="Axtell M.J."/>
            <person name="Barker E."/>
            <person name="Barker M.S."/>
            <person name="Bennetzen J.L."/>
            <person name="Bonawitz N.D."/>
            <person name="Chapple C."/>
            <person name="Cheng C."/>
            <person name="Correa L.G."/>
            <person name="Dacre M."/>
            <person name="DeBarry J."/>
            <person name="Dreyer I."/>
            <person name="Elias M."/>
            <person name="Engstrom E.M."/>
            <person name="Estelle M."/>
            <person name="Feng L."/>
            <person name="Finet C."/>
            <person name="Floyd S.K."/>
            <person name="Frommer W.B."/>
            <person name="Fujita T."/>
            <person name="Gramzow L."/>
            <person name="Gutensohn M."/>
            <person name="Harholt J."/>
            <person name="Hattori M."/>
            <person name="Heyl A."/>
            <person name="Hirai T."/>
            <person name="Hiwatashi Y."/>
            <person name="Ishikawa M."/>
            <person name="Iwata M."/>
            <person name="Karol K.G."/>
            <person name="Koehler B."/>
            <person name="Kolukisaoglu U."/>
            <person name="Kubo M."/>
            <person name="Kurata T."/>
            <person name="Lalonde S."/>
            <person name="Li K."/>
            <person name="Li Y."/>
            <person name="Litt A."/>
            <person name="Lyons E."/>
            <person name="Manning G."/>
            <person name="Maruyama T."/>
            <person name="Michael T.P."/>
            <person name="Mikami K."/>
            <person name="Miyazaki S."/>
            <person name="Morinaga S."/>
            <person name="Murata T."/>
            <person name="Mueller-Roeber B."/>
            <person name="Nelson D.R."/>
            <person name="Obara M."/>
            <person name="Oguri Y."/>
            <person name="Olmstead R.G."/>
            <person name="Onodera N."/>
            <person name="Petersen B.L."/>
            <person name="Pils B."/>
            <person name="Prigge M."/>
            <person name="Rensing S.A."/>
            <person name="Riano-Pachon D.M."/>
            <person name="Roberts A.W."/>
            <person name="Sato Y."/>
            <person name="Scheller H.V."/>
            <person name="Schulz B."/>
            <person name="Schulz C."/>
            <person name="Shakirov E.V."/>
            <person name="Shibagaki N."/>
            <person name="Shinohara N."/>
            <person name="Shippen D.E."/>
            <person name="Soerensen I."/>
            <person name="Sotooka R."/>
            <person name="Sugimoto N."/>
            <person name="Sugita M."/>
            <person name="Sumikawa N."/>
            <person name="Tanurdzic M."/>
            <person name="Theissen G."/>
            <person name="Ulvskov P."/>
            <person name="Wakazuki S."/>
            <person name="Weng J.K."/>
            <person name="Willats W.W."/>
            <person name="Wipf D."/>
            <person name="Wolf P.G."/>
            <person name="Yang L."/>
            <person name="Zimmer A.D."/>
            <person name="Zhu Q."/>
            <person name="Mitros T."/>
            <person name="Hellsten U."/>
            <person name="Loque D."/>
            <person name="Otillar R."/>
            <person name="Salamov A."/>
            <person name="Schmutz J."/>
            <person name="Shapiro H."/>
            <person name="Lindquist E."/>
            <person name="Lucas S."/>
            <person name="Rokhsar D."/>
            <person name="Grigoriev I.V."/>
        </authorList>
    </citation>
    <scope>NUCLEOTIDE SEQUENCE [LARGE SCALE GENOMIC DNA]</scope>
</reference>
<feature type="non-terminal residue" evidence="2">
    <location>
        <position position="1"/>
    </location>
</feature>